<proteinExistence type="predicted"/>
<dbReference type="AlphaFoldDB" id="A0A5B9VWD5"/>
<keyword evidence="2" id="KW-1133">Transmembrane helix</keyword>
<dbReference type="EMBL" id="CP042997">
    <property type="protein sequence ID" value="QEH32374.1"/>
    <property type="molecule type" value="Genomic_DNA"/>
</dbReference>
<feature type="transmembrane region" description="Helical" evidence="2">
    <location>
        <begin position="33"/>
        <end position="62"/>
    </location>
</feature>
<evidence type="ECO:0000256" key="1">
    <source>
        <dbReference type="SAM" id="MobiDB-lite"/>
    </source>
</evidence>
<dbReference type="RefSeq" id="WP_148591507.1">
    <property type="nucleotide sequence ID" value="NZ_CP042997.1"/>
</dbReference>
<keyword evidence="2" id="KW-0472">Membrane</keyword>
<sequence length="105" mass="11650">MSPDPNETSRPEGPPAPEPESSRLAELPREAGVMLVAVGVLGFVMPAIAGIPALMAGGLVLWPRTFRPVERWVAGRFPATYREGMRQMDRYLDDLERRYPNSTRA</sequence>
<organism evidence="3 4">
    <name type="scientific">Aquisphaera giovannonii</name>
    <dbReference type="NCBI Taxonomy" id="406548"/>
    <lineage>
        <taxon>Bacteria</taxon>
        <taxon>Pseudomonadati</taxon>
        <taxon>Planctomycetota</taxon>
        <taxon>Planctomycetia</taxon>
        <taxon>Isosphaerales</taxon>
        <taxon>Isosphaeraceae</taxon>
        <taxon>Aquisphaera</taxon>
    </lineage>
</organism>
<reference evidence="3 4" key="1">
    <citation type="submission" date="2019-08" db="EMBL/GenBank/DDBJ databases">
        <title>Deep-cultivation of Planctomycetes and their phenomic and genomic characterization uncovers novel biology.</title>
        <authorList>
            <person name="Wiegand S."/>
            <person name="Jogler M."/>
            <person name="Boedeker C."/>
            <person name="Pinto D."/>
            <person name="Vollmers J."/>
            <person name="Rivas-Marin E."/>
            <person name="Kohn T."/>
            <person name="Peeters S.H."/>
            <person name="Heuer A."/>
            <person name="Rast P."/>
            <person name="Oberbeckmann S."/>
            <person name="Bunk B."/>
            <person name="Jeske O."/>
            <person name="Meyerdierks A."/>
            <person name="Storesund J.E."/>
            <person name="Kallscheuer N."/>
            <person name="Luecker S."/>
            <person name="Lage O.M."/>
            <person name="Pohl T."/>
            <person name="Merkel B.J."/>
            <person name="Hornburger P."/>
            <person name="Mueller R.-W."/>
            <person name="Bruemmer F."/>
            <person name="Labrenz M."/>
            <person name="Spormann A.M."/>
            <person name="Op den Camp H."/>
            <person name="Overmann J."/>
            <person name="Amann R."/>
            <person name="Jetten M.S.M."/>
            <person name="Mascher T."/>
            <person name="Medema M.H."/>
            <person name="Devos D.P."/>
            <person name="Kaster A.-K."/>
            <person name="Ovreas L."/>
            <person name="Rohde M."/>
            <person name="Galperin M.Y."/>
            <person name="Jogler C."/>
        </authorList>
    </citation>
    <scope>NUCLEOTIDE SEQUENCE [LARGE SCALE GENOMIC DNA]</scope>
    <source>
        <strain evidence="3 4">OJF2</strain>
    </source>
</reference>
<keyword evidence="4" id="KW-1185">Reference proteome</keyword>
<name>A0A5B9VWD5_9BACT</name>
<feature type="region of interest" description="Disordered" evidence="1">
    <location>
        <begin position="1"/>
        <end position="22"/>
    </location>
</feature>
<dbReference type="Proteomes" id="UP000324233">
    <property type="component" value="Chromosome"/>
</dbReference>
<dbReference type="OrthoDB" id="5569757at2"/>
<evidence type="ECO:0008006" key="5">
    <source>
        <dbReference type="Google" id="ProtNLM"/>
    </source>
</evidence>
<keyword evidence="2" id="KW-0812">Transmembrane</keyword>
<evidence type="ECO:0000313" key="3">
    <source>
        <dbReference type="EMBL" id="QEH32374.1"/>
    </source>
</evidence>
<dbReference type="KEGG" id="agv:OJF2_08440"/>
<protein>
    <recommendedName>
        <fullName evidence="5">Transmembrane protein (PGPGW)</fullName>
    </recommendedName>
</protein>
<evidence type="ECO:0000256" key="2">
    <source>
        <dbReference type="SAM" id="Phobius"/>
    </source>
</evidence>
<evidence type="ECO:0000313" key="4">
    <source>
        <dbReference type="Proteomes" id="UP000324233"/>
    </source>
</evidence>
<accession>A0A5B9VWD5</accession>
<gene>
    <name evidence="3" type="ORF">OJF2_08440</name>
</gene>